<dbReference type="Proteomes" id="UP000024635">
    <property type="component" value="Unassembled WGS sequence"/>
</dbReference>
<evidence type="ECO:0000256" key="2">
    <source>
        <dbReference type="SAM" id="Phobius"/>
    </source>
</evidence>
<name>A0A016WIE4_9BILA</name>
<proteinExistence type="predicted"/>
<reference evidence="4" key="1">
    <citation type="journal article" date="2015" name="Nat. Genet.">
        <title>The genome and transcriptome of the zoonotic hookworm Ancylostoma ceylanicum identify infection-specific gene families.</title>
        <authorList>
            <person name="Schwarz E.M."/>
            <person name="Hu Y."/>
            <person name="Antoshechkin I."/>
            <person name="Miller M.M."/>
            <person name="Sternberg P.W."/>
            <person name="Aroian R.V."/>
        </authorList>
    </citation>
    <scope>NUCLEOTIDE SEQUENCE</scope>
    <source>
        <strain evidence="4">HY135</strain>
    </source>
</reference>
<dbReference type="OrthoDB" id="10484065at2759"/>
<keyword evidence="2" id="KW-0472">Membrane</keyword>
<keyword evidence="2" id="KW-0812">Transmembrane</keyword>
<dbReference type="EMBL" id="JARK01000251">
    <property type="protein sequence ID" value="EYC39549.1"/>
    <property type="molecule type" value="Genomic_DNA"/>
</dbReference>
<keyword evidence="4" id="KW-1185">Reference proteome</keyword>
<evidence type="ECO:0000256" key="1">
    <source>
        <dbReference type="SAM" id="MobiDB-lite"/>
    </source>
</evidence>
<gene>
    <name evidence="3" type="primary">Acey_s0651.g1141</name>
    <name evidence="3" type="ORF">Y032_0651g1141</name>
</gene>
<feature type="compositionally biased region" description="Basic and acidic residues" evidence="1">
    <location>
        <begin position="111"/>
        <end position="120"/>
    </location>
</feature>
<keyword evidence="2" id="KW-1133">Transmembrane helix</keyword>
<dbReference type="AlphaFoldDB" id="A0A016WIE4"/>
<organism evidence="3 4">
    <name type="scientific">Ancylostoma ceylanicum</name>
    <dbReference type="NCBI Taxonomy" id="53326"/>
    <lineage>
        <taxon>Eukaryota</taxon>
        <taxon>Metazoa</taxon>
        <taxon>Ecdysozoa</taxon>
        <taxon>Nematoda</taxon>
        <taxon>Chromadorea</taxon>
        <taxon>Rhabditida</taxon>
        <taxon>Rhabditina</taxon>
        <taxon>Rhabditomorpha</taxon>
        <taxon>Strongyloidea</taxon>
        <taxon>Ancylostomatidae</taxon>
        <taxon>Ancylostomatinae</taxon>
        <taxon>Ancylostoma</taxon>
    </lineage>
</organism>
<evidence type="ECO:0000313" key="4">
    <source>
        <dbReference type="Proteomes" id="UP000024635"/>
    </source>
</evidence>
<protein>
    <submittedName>
        <fullName evidence="3">Uncharacterized protein</fullName>
    </submittedName>
</protein>
<sequence length="181" mass="19743">MITVTDRRRGAYLGNKLWFVGEDEIKEGVTPTVCLRSLQGWHLSVVVHLLQGCVFAYSKHVPEQNAMGDPKDAPFFNLPPLPAQPTGGMGSAEKLRDGSKETIEKNVSKDKLSKEAKIGSREPALPPHVTPAKPAPNLGTFKLLIALTWLLFTACVAGLVYVIIQYKIDRDGLKSSSATTM</sequence>
<feature type="region of interest" description="Disordered" evidence="1">
    <location>
        <begin position="111"/>
        <end position="131"/>
    </location>
</feature>
<accession>A0A016WIE4</accession>
<feature type="transmembrane region" description="Helical" evidence="2">
    <location>
        <begin position="143"/>
        <end position="164"/>
    </location>
</feature>
<evidence type="ECO:0000313" key="3">
    <source>
        <dbReference type="EMBL" id="EYC39549.1"/>
    </source>
</evidence>
<comment type="caution">
    <text evidence="3">The sequence shown here is derived from an EMBL/GenBank/DDBJ whole genome shotgun (WGS) entry which is preliminary data.</text>
</comment>